<feature type="transmembrane region" description="Helical" evidence="6">
    <location>
        <begin position="171"/>
        <end position="187"/>
    </location>
</feature>
<dbReference type="PANTHER" id="PTHR30619">
    <property type="entry name" value="DNA INTERNALIZATION/COMPETENCE PROTEIN COMEC/REC2"/>
    <property type="match status" value="1"/>
</dbReference>
<feature type="transmembrane region" description="Helical" evidence="6">
    <location>
        <begin position="261"/>
        <end position="285"/>
    </location>
</feature>
<comment type="subcellular location">
    <subcellularLocation>
        <location evidence="1">Cell membrane</location>
        <topology evidence="1">Multi-pass membrane protein</topology>
    </subcellularLocation>
</comment>
<dbReference type="InterPro" id="IPR004477">
    <property type="entry name" value="ComEC_N"/>
</dbReference>
<keyword evidence="3 6" id="KW-0812">Transmembrane</keyword>
<dbReference type="PANTHER" id="PTHR30619:SF7">
    <property type="entry name" value="BETA-LACTAMASE DOMAIN PROTEIN"/>
    <property type="match status" value="1"/>
</dbReference>
<feature type="transmembrane region" description="Helical" evidence="6">
    <location>
        <begin position="106"/>
        <end position="127"/>
    </location>
</feature>
<evidence type="ECO:0000256" key="5">
    <source>
        <dbReference type="ARBA" id="ARBA00023136"/>
    </source>
</evidence>
<evidence type="ECO:0000313" key="8">
    <source>
        <dbReference type="EMBL" id="KKT48009.1"/>
    </source>
</evidence>
<feature type="transmembrane region" description="Helical" evidence="6">
    <location>
        <begin position="229"/>
        <end position="249"/>
    </location>
</feature>
<keyword evidence="4 6" id="KW-1133">Transmembrane helix</keyword>
<evidence type="ECO:0000256" key="3">
    <source>
        <dbReference type="ARBA" id="ARBA00022692"/>
    </source>
</evidence>
<feature type="transmembrane region" description="Helical" evidence="6">
    <location>
        <begin position="148"/>
        <end position="165"/>
    </location>
</feature>
<reference evidence="8 9" key="1">
    <citation type="journal article" date="2015" name="Nature">
        <title>rRNA introns, odd ribosomes, and small enigmatic genomes across a large radiation of phyla.</title>
        <authorList>
            <person name="Brown C.T."/>
            <person name="Hug L.A."/>
            <person name="Thomas B.C."/>
            <person name="Sharon I."/>
            <person name="Castelle C.J."/>
            <person name="Singh A."/>
            <person name="Wilkins M.J."/>
            <person name="Williams K.H."/>
            <person name="Banfield J.F."/>
        </authorList>
    </citation>
    <scope>NUCLEOTIDE SEQUENCE [LARGE SCALE GENOMIC DNA]</scope>
</reference>
<accession>A0A0G1KJA7</accession>
<gene>
    <name evidence="8" type="ORF">UW37_C0001G0014</name>
</gene>
<protein>
    <recommendedName>
        <fullName evidence="7">ComEC/Rec2-related protein domain-containing protein</fullName>
    </recommendedName>
</protein>
<comment type="caution">
    <text evidence="8">The sequence shown here is derived from an EMBL/GenBank/DDBJ whole genome shotgun (WGS) entry which is preliminary data.</text>
</comment>
<organism evidence="8 9">
    <name type="scientific">Candidatus Gottesmanbacteria bacterium GW2011_GWA2_44_17</name>
    <dbReference type="NCBI Taxonomy" id="1618444"/>
    <lineage>
        <taxon>Bacteria</taxon>
        <taxon>Candidatus Gottesmaniibacteriota</taxon>
    </lineage>
</organism>
<dbReference type="InterPro" id="IPR052159">
    <property type="entry name" value="Competence_DNA_uptake"/>
</dbReference>
<keyword evidence="2" id="KW-1003">Cell membrane</keyword>
<evidence type="ECO:0000313" key="9">
    <source>
        <dbReference type="Proteomes" id="UP000034063"/>
    </source>
</evidence>
<feature type="transmembrane region" description="Helical" evidence="6">
    <location>
        <begin position="73"/>
        <end position="94"/>
    </location>
</feature>
<dbReference type="GO" id="GO:0005886">
    <property type="term" value="C:plasma membrane"/>
    <property type="evidence" value="ECO:0007669"/>
    <property type="project" value="UniProtKB-SubCell"/>
</dbReference>
<dbReference type="Proteomes" id="UP000034063">
    <property type="component" value="Unassembled WGS sequence"/>
</dbReference>
<feature type="domain" description="ComEC/Rec2-related protein" evidence="7">
    <location>
        <begin position="56"/>
        <end position="285"/>
    </location>
</feature>
<proteinExistence type="predicted"/>
<dbReference type="Pfam" id="PF03772">
    <property type="entry name" value="Competence"/>
    <property type="match status" value="1"/>
</dbReference>
<evidence type="ECO:0000259" key="7">
    <source>
        <dbReference type="Pfam" id="PF03772"/>
    </source>
</evidence>
<name>A0A0G1KJA7_9BACT</name>
<evidence type="ECO:0000256" key="6">
    <source>
        <dbReference type="SAM" id="Phobius"/>
    </source>
</evidence>
<keyword evidence="5 6" id="KW-0472">Membrane</keyword>
<evidence type="ECO:0000256" key="2">
    <source>
        <dbReference type="ARBA" id="ARBA00022475"/>
    </source>
</evidence>
<feature type="transmembrane region" description="Helical" evidence="6">
    <location>
        <begin position="199"/>
        <end position="217"/>
    </location>
</feature>
<dbReference type="AlphaFoldDB" id="A0A0G1KJA7"/>
<sequence length="287" mass="32217">MTNNQSLKRLVIGAWLLFRLIRIIRNLIIMPTPSIFTNVINSYLPEPHASLLNGIIFGVNLKTTKEFYQQLKIVGLLHLVVLSGINITLLSAMISSSTNFLSKQLSTLITILTIILFVIFVGPQAPIVRAAFMGLLTHVAIITGRKNYTLYALFLSLIFILIFWPDWLKTVSLQLSYGATLGIILFGQSQSNNYILKNLRLTLAAQVFTVPIIFFYFKQVSLISPLANLLVAETIPALMVFGFLTAILGKINYFLGYIPSLISYGILSYLVWVIKMLAKIPFAFFNF</sequence>
<evidence type="ECO:0000256" key="1">
    <source>
        <dbReference type="ARBA" id="ARBA00004651"/>
    </source>
</evidence>
<dbReference type="EMBL" id="LCIB01000001">
    <property type="protein sequence ID" value="KKT48009.1"/>
    <property type="molecule type" value="Genomic_DNA"/>
</dbReference>
<evidence type="ECO:0000256" key="4">
    <source>
        <dbReference type="ARBA" id="ARBA00022989"/>
    </source>
</evidence>
<dbReference type="NCBIfam" id="TIGR00360">
    <property type="entry name" value="ComEC_N-term"/>
    <property type="match status" value="1"/>
</dbReference>